<keyword evidence="4" id="KW-1185">Reference proteome</keyword>
<feature type="region of interest" description="Disordered" evidence="1">
    <location>
        <begin position="349"/>
        <end position="383"/>
    </location>
</feature>
<dbReference type="InterPro" id="IPR015661">
    <property type="entry name" value="Bub1/Mad3"/>
</dbReference>
<dbReference type="PANTHER" id="PTHR14030">
    <property type="entry name" value="MITOTIC CHECKPOINT SERINE/THREONINE-PROTEIN KINASE BUB1"/>
    <property type="match status" value="1"/>
</dbReference>
<dbReference type="Gene3D" id="1.25.40.430">
    <property type="match status" value="1"/>
</dbReference>
<feature type="compositionally biased region" description="Basic and acidic residues" evidence="1">
    <location>
        <begin position="579"/>
        <end position="600"/>
    </location>
</feature>
<dbReference type="VEuPathDB" id="FungiDB:LCOR_10962.1"/>
<dbReference type="EMBL" id="CBTN010000084">
    <property type="protein sequence ID" value="CDH60172.1"/>
    <property type="molecule type" value="Genomic_DNA"/>
</dbReference>
<feature type="region of interest" description="Disordered" evidence="1">
    <location>
        <begin position="438"/>
        <end position="457"/>
    </location>
</feature>
<dbReference type="AlphaFoldDB" id="A0A068SEB6"/>
<evidence type="ECO:0000313" key="4">
    <source>
        <dbReference type="Proteomes" id="UP000027586"/>
    </source>
</evidence>
<gene>
    <name evidence="3" type="ORF">LCOR_10962.1</name>
</gene>
<dbReference type="Pfam" id="PF08311">
    <property type="entry name" value="Mad3_BUB1_I"/>
    <property type="match status" value="1"/>
</dbReference>
<feature type="compositionally biased region" description="Polar residues" evidence="1">
    <location>
        <begin position="360"/>
        <end position="372"/>
    </location>
</feature>
<feature type="compositionally biased region" description="Basic and acidic residues" evidence="1">
    <location>
        <begin position="233"/>
        <end position="248"/>
    </location>
</feature>
<dbReference type="OrthoDB" id="248495at2759"/>
<feature type="region of interest" description="Disordered" evidence="1">
    <location>
        <begin position="499"/>
        <end position="600"/>
    </location>
</feature>
<name>A0A068SEB6_9FUNG</name>
<dbReference type="GO" id="GO:0005634">
    <property type="term" value="C:nucleus"/>
    <property type="evidence" value="ECO:0007669"/>
    <property type="project" value="TreeGrafter"/>
</dbReference>
<feature type="region of interest" description="Disordered" evidence="1">
    <location>
        <begin position="298"/>
        <end position="324"/>
    </location>
</feature>
<dbReference type="FunFam" id="1.25.40.430:FF:000003">
    <property type="entry name" value="Checkpoint serine/threonine-protein kinase BUB1"/>
    <property type="match status" value="1"/>
</dbReference>
<feature type="region of interest" description="Disordered" evidence="1">
    <location>
        <begin position="233"/>
        <end position="256"/>
    </location>
</feature>
<proteinExistence type="predicted"/>
<feature type="domain" description="BUB1 N-terminal" evidence="2">
    <location>
        <begin position="93"/>
        <end position="252"/>
    </location>
</feature>
<dbReference type="GO" id="GO:0004672">
    <property type="term" value="F:protein kinase activity"/>
    <property type="evidence" value="ECO:0007669"/>
    <property type="project" value="TreeGrafter"/>
</dbReference>
<dbReference type="PANTHER" id="PTHR14030:SF4">
    <property type="entry name" value="BUB1 KINASE, ISOFORM A-RELATED"/>
    <property type="match status" value="1"/>
</dbReference>
<keyword evidence="3" id="KW-0418">Kinase</keyword>
<dbReference type="GO" id="GO:0032991">
    <property type="term" value="C:protein-containing complex"/>
    <property type="evidence" value="ECO:0007669"/>
    <property type="project" value="UniProtKB-ARBA"/>
</dbReference>
<organism evidence="3 4">
    <name type="scientific">Lichtheimia corymbifera JMRC:FSU:9682</name>
    <dbReference type="NCBI Taxonomy" id="1263082"/>
    <lineage>
        <taxon>Eukaryota</taxon>
        <taxon>Fungi</taxon>
        <taxon>Fungi incertae sedis</taxon>
        <taxon>Mucoromycota</taxon>
        <taxon>Mucoromycotina</taxon>
        <taxon>Mucoromycetes</taxon>
        <taxon>Mucorales</taxon>
        <taxon>Lichtheimiaceae</taxon>
        <taxon>Lichtheimia</taxon>
    </lineage>
</organism>
<accession>A0A068SEB6</accession>
<feature type="compositionally biased region" description="Low complexity" evidence="1">
    <location>
        <begin position="303"/>
        <end position="324"/>
    </location>
</feature>
<keyword evidence="3" id="KW-0808">Transferase</keyword>
<evidence type="ECO:0000313" key="3">
    <source>
        <dbReference type="EMBL" id="CDH60172.1"/>
    </source>
</evidence>
<reference evidence="3" key="1">
    <citation type="submission" date="2013-08" db="EMBL/GenBank/DDBJ databases">
        <title>Gene expansion shapes genome architecture in the human pathogen Lichtheimia corymbifera: an evolutionary genomics analysis in the ancient terrestrial Mucorales (Mucoromycotina).</title>
        <authorList>
            <person name="Schwartze V.U."/>
            <person name="Winter S."/>
            <person name="Shelest E."/>
            <person name="Marcet-Houben M."/>
            <person name="Horn F."/>
            <person name="Wehner S."/>
            <person name="Hoffmann K."/>
            <person name="Riege K."/>
            <person name="Sammeth M."/>
            <person name="Nowrousian M."/>
            <person name="Valiante V."/>
            <person name="Linde J."/>
            <person name="Jacobsen I.D."/>
            <person name="Marz M."/>
            <person name="Brakhage A.A."/>
            <person name="Gabaldon T."/>
            <person name="Bocker S."/>
            <person name="Voigt K."/>
        </authorList>
    </citation>
    <scope>NUCLEOTIDE SEQUENCE [LARGE SCALE GENOMIC DNA]</scope>
    <source>
        <strain evidence="3">FSU 9682</strain>
    </source>
</reference>
<feature type="compositionally biased region" description="Acidic residues" evidence="1">
    <location>
        <begin position="566"/>
        <end position="578"/>
    </location>
</feature>
<dbReference type="STRING" id="1263082.A0A068SEB6"/>
<dbReference type="Proteomes" id="UP000027586">
    <property type="component" value="Unassembled WGS sequence"/>
</dbReference>
<dbReference type="GO" id="GO:0051754">
    <property type="term" value="P:meiotic sister chromatid cohesion, centromeric"/>
    <property type="evidence" value="ECO:0007669"/>
    <property type="project" value="TreeGrafter"/>
</dbReference>
<sequence length="600" mass="68899">MAAASFETNSASATRLFRFITHCQTTMEEDPATAYERLRDDYYEGMNSFEAIEGDKENVLPRRQGRRVSDLDAAYNSDQHEREQQRKQGHEAFLQEIESLDDLDDPLDVYIRYIHWTEANYPQGHNQESDLRGLLEETTGRFEKHTQYKNDARYLRCWIQYIQYADQPKQIYRDLMNKGIGQDLALFYETYADYLERCGEMDEASKVYKIGMEREAQPLNRLRRHRDAFENRRAMRDSLARSTDDPSSKLRAPNRVMLGVRLDARSSFSSTPRRLGVSPGIANSVSSVITPARQFSVFTGPESSSSTTSPSSPSSSNNAVVPNNTSSTIISHRIENQMPVDKFAGSTLSQKDYIRPPPSQFQVYRDQSSDQSGHSHRTHQNSQELVDRFQRNKHIYIHSSTSGGKHEIIAATQECIRGRVVTSFEELRAHMQSQRRRMAKGKQKQMEEDYDIDQTSGFDNTVNNSAYDATREVTMQLTTETLAALNTVTSLMSKNKDMSIDEDEMWTPSNQRPRRHVNENEDSSNQHHHPAIVPVKKYGPDGNRIPFMDVCPTTPPPSSPIFNDAEGGDDDDDDEDDFKEMLRLQREAQEAEQRKRQRLE</sequence>
<dbReference type="InterPro" id="IPR013212">
    <property type="entry name" value="Mad3/Bub1_I"/>
</dbReference>
<protein>
    <submittedName>
        <fullName evidence="3">Bub protein kinase</fullName>
    </submittedName>
</protein>
<dbReference type="PROSITE" id="PS51489">
    <property type="entry name" value="BUB1_N"/>
    <property type="match status" value="1"/>
</dbReference>
<dbReference type="GO" id="GO:0007094">
    <property type="term" value="P:mitotic spindle assembly checkpoint signaling"/>
    <property type="evidence" value="ECO:0007669"/>
    <property type="project" value="InterPro"/>
</dbReference>
<evidence type="ECO:0000256" key="1">
    <source>
        <dbReference type="SAM" id="MobiDB-lite"/>
    </source>
</evidence>
<comment type="caution">
    <text evidence="3">The sequence shown here is derived from an EMBL/GenBank/DDBJ whole genome shotgun (WGS) entry which is preliminary data.</text>
</comment>
<evidence type="ECO:0000259" key="2">
    <source>
        <dbReference type="PROSITE" id="PS51489"/>
    </source>
</evidence>
<dbReference type="SMART" id="SM00777">
    <property type="entry name" value="Mad3_BUB1_I"/>
    <property type="match status" value="1"/>
</dbReference>